<proteinExistence type="predicted"/>
<reference evidence="1" key="2">
    <citation type="journal article" date="2023" name="IMA Fungus">
        <title>Comparative genomic study of the Penicillium genus elucidates a diverse pangenome and 15 lateral gene transfer events.</title>
        <authorList>
            <person name="Petersen C."/>
            <person name="Sorensen T."/>
            <person name="Nielsen M.R."/>
            <person name="Sondergaard T.E."/>
            <person name="Sorensen J.L."/>
            <person name="Fitzpatrick D.A."/>
            <person name="Frisvad J.C."/>
            <person name="Nielsen K.L."/>
        </authorList>
    </citation>
    <scope>NUCLEOTIDE SEQUENCE</scope>
    <source>
        <strain evidence="1">IBT 29677</strain>
    </source>
</reference>
<evidence type="ECO:0000313" key="2">
    <source>
        <dbReference type="Proteomes" id="UP001147747"/>
    </source>
</evidence>
<name>A0A9X0B3J7_9EURO</name>
<keyword evidence="2" id="KW-1185">Reference proteome</keyword>
<protein>
    <submittedName>
        <fullName evidence="1">Uncharacterized protein</fullName>
    </submittedName>
</protein>
<reference evidence="1" key="1">
    <citation type="submission" date="2022-12" db="EMBL/GenBank/DDBJ databases">
        <authorList>
            <person name="Petersen C."/>
        </authorList>
    </citation>
    <scope>NUCLEOTIDE SEQUENCE</scope>
    <source>
        <strain evidence="1">IBT 29677</strain>
    </source>
</reference>
<evidence type="ECO:0000313" key="1">
    <source>
        <dbReference type="EMBL" id="KAJ5386853.1"/>
    </source>
</evidence>
<dbReference type="Proteomes" id="UP001147747">
    <property type="component" value="Unassembled WGS sequence"/>
</dbReference>
<dbReference type="RefSeq" id="XP_056484651.1">
    <property type="nucleotide sequence ID" value="XM_056634031.1"/>
</dbReference>
<accession>A0A9X0B3J7</accession>
<dbReference type="OrthoDB" id="1577640at2759"/>
<dbReference type="GeneID" id="81373011"/>
<organism evidence="1 2">
    <name type="scientific">Penicillium cosmopolitanum</name>
    <dbReference type="NCBI Taxonomy" id="1131564"/>
    <lineage>
        <taxon>Eukaryota</taxon>
        <taxon>Fungi</taxon>
        <taxon>Dikarya</taxon>
        <taxon>Ascomycota</taxon>
        <taxon>Pezizomycotina</taxon>
        <taxon>Eurotiomycetes</taxon>
        <taxon>Eurotiomycetidae</taxon>
        <taxon>Eurotiales</taxon>
        <taxon>Aspergillaceae</taxon>
        <taxon>Penicillium</taxon>
    </lineage>
</organism>
<sequence>MIEETRITQPETSADLSEKAMSINASIARLQEILKRYGPTGASDNFSGKARDQLKRAVYHFRKDALRDMAANLDSMQNVLNTTLLVYAWANFQSLNVVLTTSGTDINGKTLFASPKKSSTW</sequence>
<gene>
    <name evidence="1" type="ORF">N7509_009394</name>
</gene>
<dbReference type="AlphaFoldDB" id="A0A9X0B3J7"/>
<comment type="caution">
    <text evidence="1">The sequence shown here is derived from an EMBL/GenBank/DDBJ whole genome shotgun (WGS) entry which is preliminary data.</text>
</comment>
<dbReference type="EMBL" id="JAPZBU010000009">
    <property type="protein sequence ID" value="KAJ5386853.1"/>
    <property type="molecule type" value="Genomic_DNA"/>
</dbReference>